<protein>
    <submittedName>
        <fullName evidence="6">Rhotekin-like isoform X1</fullName>
    </submittedName>
</protein>
<name>A0A8B8AFJ4_CRAVI</name>
<dbReference type="SMART" id="SM00233">
    <property type="entry name" value="PH"/>
    <property type="match status" value="1"/>
</dbReference>
<dbReference type="RefSeq" id="XP_022290257.1">
    <property type="nucleotide sequence ID" value="XM_022434549.1"/>
</dbReference>
<keyword evidence="5" id="KW-1185">Reference proteome</keyword>
<dbReference type="InterPro" id="IPR051364">
    <property type="entry name" value="Cytokinesis/Rho-signaling"/>
</dbReference>
<dbReference type="InterPro" id="IPR001849">
    <property type="entry name" value="PH_domain"/>
</dbReference>
<dbReference type="SUPFAM" id="SSF50729">
    <property type="entry name" value="PH domain-like"/>
    <property type="match status" value="1"/>
</dbReference>
<dbReference type="Pfam" id="PF08174">
    <property type="entry name" value="Anillin"/>
    <property type="match status" value="1"/>
</dbReference>
<dbReference type="GO" id="GO:0031106">
    <property type="term" value="P:septin ring organization"/>
    <property type="evidence" value="ECO:0007669"/>
    <property type="project" value="TreeGrafter"/>
</dbReference>
<accession>A0A8B8AFJ4</accession>
<feature type="domain" description="PH" evidence="3">
    <location>
        <begin position="413"/>
        <end position="516"/>
    </location>
</feature>
<dbReference type="InterPro" id="IPR011072">
    <property type="entry name" value="HR1_rho-bd"/>
</dbReference>
<dbReference type="GO" id="GO:0000915">
    <property type="term" value="P:actomyosin contractile ring assembly"/>
    <property type="evidence" value="ECO:0007669"/>
    <property type="project" value="TreeGrafter"/>
</dbReference>
<dbReference type="GO" id="GO:0007165">
    <property type="term" value="P:signal transduction"/>
    <property type="evidence" value="ECO:0007669"/>
    <property type="project" value="InterPro"/>
</dbReference>
<evidence type="ECO:0000256" key="2">
    <source>
        <dbReference type="SAM" id="MobiDB-lite"/>
    </source>
</evidence>
<keyword evidence="1" id="KW-0175">Coiled coil</keyword>
<evidence type="ECO:0000256" key="1">
    <source>
        <dbReference type="PROSITE-ProRule" id="PRU01207"/>
    </source>
</evidence>
<dbReference type="Pfam" id="PF00169">
    <property type="entry name" value="PH"/>
    <property type="match status" value="1"/>
</dbReference>
<evidence type="ECO:0000259" key="3">
    <source>
        <dbReference type="PROSITE" id="PS50003"/>
    </source>
</evidence>
<dbReference type="Gene3D" id="2.30.29.30">
    <property type="entry name" value="Pleckstrin-homology domain (PH domain)/Phosphotyrosine-binding domain (PTB)"/>
    <property type="match status" value="1"/>
</dbReference>
<dbReference type="InterPro" id="IPR012966">
    <property type="entry name" value="AHD"/>
</dbReference>
<dbReference type="Proteomes" id="UP000694844">
    <property type="component" value="Chromosome 6"/>
</dbReference>
<dbReference type="PROSITE" id="PS50003">
    <property type="entry name" value="PH_DOMAIN"/>
    <property type="match status" value="1"/>
</dbReference>
<dbReference type="PANTHER" id="PTHR21538:SF24">
    <property type="entry name" value="PH DOMAIN-CONTAINING PROTEIN"/>
    <property type="match status" value="1"/>
</dbReference>
<dbReference type="PANTHER" id="PTHR21538">
    <property type="entry name" value="ANILLIN/RHOTEKIN RTKN"/>
    <property type="match status" value="1"/>
</dbReference>
<evidence type="ECO:0000259" key="4">
    <source>
        <dbReference type="PROSITE" id="PS51860"/>
    </source>
</evidence>
<dbReference type="GO" id="GO:0000281">
    <property type="term" value="P:mitotic cytokinesis"/>
    <property type="evidence" value="ECO:0007669"/>
    <property type="project" value="TreeGrafter"/>
</dbReference>
<feature type="region of interest" description="Disordered" evidence="2">
    <location>
        <begin position="33"/>
        <end position="86"/>
    </location>
</feature>
<feature type="domain" description="REM-1" evidence="4">
    <location>
        <begin position="138"/>
        <end position="212"/>
    </location>
</feature>
<dbReference type="GeneID" id="111101896"/>
<dbReference type="PROSITE" id="PS51860">
    <property type="entry name" value="REM_1"/>
    <property type="match status" value="1"/>
</dbReference>
<organism evidence="5 6">
    <name type="scientific">Crassostrea virginica</name>
    <name type="common">Eastern oyster</name>
    <dbReference type="NCBI Taxonomy" id="6565"/>
    <lineage>
        <taxon>Eukaryota</taxon>
        <taxon>Metazoa</taxon>
        <taxon>Spiralia</taxon>
        <taxon>Lophotrochozoa</taxon>
        <taxon>Mollusca</taxon>
        <taxon>Bivalvia</taxon>
        <taxon>Autobranchia</taxon>
        <taxon>Pteriomorphia</taxon>
        <taxon>Ostreida</taxon>
        <taxon>Ostreoidea</taxon>
        <taxon>Ostreidae</taxon>
        <taxon>Crassostrea</taxon>
    </lineage>
</organism>
<dbReference type="Gene3D" id="1.10.287.160">
    <property type="entry name" value="HR1 repeat"/>
    <property type="match status" value="1"/>
</dbReference>
<dbReference type="SMART" id="SM00742">
    <property type="entry name" value="Hr1"/>
    <property type="match status" value="1"/>
</dbReference>
<dbReference type="KEGG" id="cvn:111101896"/>
<dbReference type="OrthoDB" id="5817051at2759"/>
<dbReference type="AlphaFoldDB" id="A0A8B8AFJ4"/>
<evidence type="ECO:0000313" key="5">
    <source>
        <dbReference type="Proteomes" id="UP000694844"/>
    </source>
</evidence>
<evidence type="ECO:0000313" key="6">
    <source>
        <dbReference type="RefSeq" id="XP_022290257.1"/>
    </source>
</evidence>
<proteinExistence type="predicted"/>
<reference evidence="6" key="1">
    <citation type="submission" date="2025-08" db="UniProtKB">
        <authorList>
            <consortium name="RefSeq"/>
        </authorList>
    </citation>
    <scope>IDENTIFICATION</scope>
    <source>
        <tissue evidence="6">Whole sample</tissue>
    </source>
</reference>
<dbReference type="InterPro" id="IPR011993">
    <property type="entry name" value="PH-like_dom_sf"/>
</dbReference>
<gene>
    <name evidence="6" type="primary">LOC111101896</name>
</gene>
<dbReference type="GO" id="GO:0005826">
    <property type="term" value="C:actomyosin contractile ring"/>
    <property type="evidence" value="ECO:0007669"/>
    <property type="project" value="TreeGrafter"/>
</dbReference>
<sequence>MDTPGRKRKREIQEAENDEFSFVFGTCGLHFKRRKKTSKSVLPFPKPPKQILPPARSDHSENGETDENASPPNVLWKPPKPVDKTVFTPQSLQRNATIRRSLQRRVSMKVLRKKMKKFQDYSLPCDNNFQYLNHLALSYKSQFCRTCNDDEDHDLQQKIDHEIKMREGTAKLLAASKHPAQMLEAAKNLLTSNTRIMTYMTELQRRKTAEVLGKNISTIGNQLPCKAKVSVSDIRIPLMWKDTDHFKNKGDYRRYAVFCLLRIGTDIYETSMLNNVDRSMTDLTFDDIMVFNNVPHDFTCKFEVYCHKLHEDLTIASTPKKLRKKINDLSGSVGRSVGKRLSGLNDTDIIGNMVLGPRFELMASGTLELKDAGDSIGNFDLQLTSGADVTTCELPLFGVFCLRLACQPECLVEPVATGYLNLVEEDKVKPYWCVLKNLSLSCWSSTEDMEVTEPLLAIPVTKNTQISDTDPSKSAGMDHTFHIMTKQAAKTMEYTLAVESKDELSKWWDALQQHLLDQALWKHACDYLMEIRSPSPRKKPAFLRKSSIYDDTPLADKASSRPSSLVGDLKKEDDQLSEMLNTLMGEAKQIRGENSYTTTV</sequence>